<dbReference type="Gene3D" id="3.40.50.2000">
    <property type="entry name" value="Glycogen Phosphorylase B"/>
    <property type="match status" value="1"/>
</dbReference>
<dbReference type="Proteomes" id="UP000594261">
    <property type="component" value="Chromosome 12"/>
</dbReference>
<sequence length="125" mass="14023">MDSSTLVSDKPRAVCIPFPIQSHIKAMLKFSKLLHHTHKATEGLVKQLQICDSKARNPNSSLTMMMMVRTWFGIMPLKDLTMERKRVEEFEESLSMLGTCAASGGLAPRVTRESQPPTLCFFAHS</sequence>
<protein>
    <submittedName>
        <fullName evidence="1">Uncharacterized protein</fullName>
    </submittedName>
</protein>
<dbReference type="InParanoid" id="A0A7N2N350"/>
<proteinExistence type="predicted"/>
<reference evidence="1" key="2">
    <citation type="submission" date="2021-01" db="UniProtKB">
        <authorList>
            <consortium name="EnsemblPlants"/>
        </authorList>
    </citation>
    <scope>IDENTIFICATION</scope>
</reference>
<dbReference type="Gramene" id="QL12p015760:mrna">
    <property type="protein sequence ID" value="QL12p015760:mrna"/>
    <property type="gene ID" value="QL12p015760"/>
</dbReference>
<dbReference type="AlphaFoldDB" id="A0A7N2N350"/>
<keyword evidence="2" id="KW-1185">Reference proteome</keyword>
<organism evidence="1 2">
    <name type="scientific">Quercus lobata</name>
    <name type="common">Valley oak</name>
    <dbReference type="NCBI Taxonomy" id="97700"/>
    <lineage>
        <taxon>Eukaryota</taxon>
        <taxon>Viridiplantae</taxon>
        <taxon>Streptophyta</taxon>
        <taxon>Embryophyta</taxon>
        <taxon>Tracheophyta</taxon>
        <taxon>Spermatophyta</taxon>
        <taxon>Magnoliopsida</taxon>
        <taxon>eudicotyledons</taxon>
        <taxon>Gunneridae</taxon>
        <taxon>Pentapetalae</taxon>
        <taxon>rosids</taxon>
        <taxon>fabids</taxon>
        <taxon>Fagales</taxon>
        <taxon>Fagaceae</taxon>
        <taxon>Quercus</taxon>
    </lineage>
</organism>
<dbReference type="EMBL" id="LRBV02000012">
    <property type="status" value="NOT_ANNOTATED_CDS"/>
    <property type="molecule type" value="Genomic_DNA"/>
</dbReference>
<evidence type="ECO:0000313" key="1">
    <source>
        <dbReference type="EnsemblPlants" id="QL12p015760:mrna"/>
    </source>
</evidence>
<reference evidence="1 2" key="1">
    <citation type="journal article" date="2016" name="G3 (Bethesda)">
        <title>First Draft Assembly and Annotation of the Genome of a California Endemic Oak Quercus lobata Nee (Fagaceae).</title>
        <authorList>
            <person name="Sork V.L."/>
            <person name="Fitz-Gibbon S.T."/>
            <person name="Puiu D."/>
            <person name="Crepeau M."/>
            <person name="Gugger P.F."/>
            <person name="Sherman R."/>
            <person name="Stevens K."/>
            <person name="Langley C.H."/>
            <person name="Pellegrini M."/>
            <person name="Salzberg S.L."/>
        </authorList>
    </citation>
    <scope>NUCLEOTIDE SEQUENCE [LARGE SCALE GENOMIC DNA]</scope>
    <source>
        <strain evidence="1 2">cv. SW786</strain>
    </source>
</reference>
<evidence type="ECO:0000313" key="2">
    <source>
        <dbReference type="Proteomes" id="UP000594261"/>
    </source>
</evidence>
<accession>A0A7N2N350</accession>
<name>A0A7N2N350_QUELO</name>
<dbReference type="EnsemblPlants" id="QL12p015760:mrna">
    <property type="protein sequence ID" value="QL12p015760:mrna"/>
    <property type="gene ID" value="QL12p015760"/>
</dbReference>